<proteinExistence type="predicted"/>
<feature type="region of interest" description="Disordered" evidence="1">
    <location>
        <begin position="89"/>
        <end position="143"/>
    </location>
</feature>
<reference evidence="2" key="1">
    <citation type="journal article" date="2016" name="Nature">
        <title>Redefining the invertebrate RNA virosphere.</title>
        <authorList>
            <person name="Shi M."/>
            <person name="Lin X.D."/>
            <person name="Tian J.H."/>
            <person name="Chen L.J."/>
            <person name="Chen X."/>
            <person name="Li C.X."/>
            <person name="Qin X.C."/>
            <person name="Li J."/>
            <person name="Cao J.P."/>
            <person name="Eden J.S."/>
            <person name="Buchmann J."/>
            <person name="Wang W."/>
            <person name="Xu J."/>
            <person name="Holmes E.C."/>
            <person name="Zhang Y.Z."/>
        </authorList>
    </citation>
    <scope>NUCLEOTIDE SEQUENCE [LARGE SCALE GENOMIC DNA]</scope>
    <source>
        <strain evidence="2">ZCM94262</strain>
    </source>
</reference>
<sequence>MEGFVRSIWGDDVMKVASSVFGDELTPLLDRLESNDLLEVLAAAKIYDPSKKPSDSLIQKFLTRDRRLAGEGVNSAANRDKLLAALGKTLSAPSNPNPACDNPCSSGKKPLAVGTSKSKDRADPGPPPPKGSTPTGVPSGSSGEVLPVLESLVQSLTLMTKHMASIGASIDKFTESNGELTREVRSLGASLAALAESHSAKKNLDLGFAQPPPLRQGVSLSGSNASTFGQLAHGVSVLGGSSMSSQGMGYPTDGFGSGAVYSSHATVPTVDYKVPGDPVFYPALPTKK</sequence>
<dbReference type="EMBL" id="KX884463">
    <property type="protein sequence ID" value="APG78859.1"/>
    <property type="molecule type" value="Genomic_RNA"/>
</dbReference>
<feature type="compositionally biased region" description="Low complexity" evidence="1">
    <location>
        <begin position="132"/>
        <end position="143"/>
    </location>
</feature>
<protein>
    <submittedName>
        <fullName evidence="2">Uncharacterized protein</fullName>
    </submittedName>
</protein>
<evidence type="ECO:0000313" key="3">
    <source>
        <dbReference type="Proteomes" id="UP000207626"/>
    </source>
</evidence>
<evidence type="ECO:0000256" key="1">
    <source>
        <dbReference type="SAM" id="MobiDB-lite"/>
    </source>
</evidence>
<keyword evidence="3" id="KW-1185">Reference proteome</keyword>
<dbReference type="GeneID" id="30854036"/>
<evidence type="ECO:0000313" key="2">
    <source>
        <dbReference type="EMBL" id="APG78859.1"/>
    </source>
</evidence>
<name>A0A1L3KNE4_9MONO</name>
<organism evidence="2">
    <name type="scientific">Hubei orthoptera virus 5</name>
    <dbReference type="NCBI Taxonomy" id="1923013"/>
    <lineage>
        <taxon>Viruses</taxon>
        <taxon>Riboviria</taxon>
        <taxon>Orthornavirae</taxon>
        <taxon>Negarnaviricota</taxon>
        <taxon>Haploviricotina</taxon>
        <taxon>Monjiviricetes</taxon>
        <taxon>Mononegavirales</taxon>
        <taxon>Xinmoviridae</taxon>
        <taxon>Hoptevirus</taxon>
        <taxon>Hoptevirus orthopteris</taxon>
    </lineage>
</organism>
<dbReference type="KEGG" id="vg:30854036"/>
<dbReference type="RefSeq" id="YP_009336726.1">
    <property type="nucleotide sequence ID" value="NC_032849.1"/>
</dbReference>
<accession>A0A1L3KNE4</accession>
<dbReference type="Proteomes" id="UP000207626">
    <property type="component" value="Segment"/>
</dbReference>